<protein>
    <submittedName>
        <fullName evidence="2">Uncharacterized protein</fullName>
    </submittedName>
</protein>
<evidence type="ECO:0000313" key="4">
    <source>
        <dbReference type="Proteomes" id="UP000235392"/>
    </source>
</evidence>
<accession>A0A2N5SZM7</accession>
<name>A0A2N5SZM7_9BASI</name>
<feature type="region of interest" description="Disordered" evidence="1">
    <location>
        <begin position="119"/>
        <end position="161"/>
    </location>
</feature>
<evidence type="ECO:0000313" key="3">
    <source>
        <dbReference type="EMBL" id="PLW48250.1"/>
    </source>
</evidence>
<reference evidence="2 4" key="1">
    <citation type="submission" date="2017-11" db="EMBL/GenBank/DDBJ databases">
        <title>De novo assembly and phasing of dikaryotic genomes from two isolates of Puccinia coronata f. sp. avenae, the causal agent of oat crown rust.</title>
        <authorList>
            <person name="Miller M.E."/>
            <person name="Zhang Y."/>
            <person name="Omidvar V."/>
            <person name="Sperschneider J."/>
            <person name="Schwessinger B."/>
            <person name="Raley C."/>
            <person name="Palmer J.M."/>
            <person name="Garnica D."/>
            <person name="Upadhyaya N."/>
            <person name="Rathjen J."/>
            <person name="Taylor J.M."/>
            <person name="Park R.F."/>
            <person name="Dodds P.N."/>
            <person name="Hirsch C.D."/>
            <person name="Kianian S.F."/>
            <person name="Figueroa M."/>
        </authorList>
    </citation>
    <scope>NUCLEOTIDE SEQUENCE [LARGE SCALE GENOMIC DNA]</scope>
    <source>
        <strain evidence="2">12SD80</strain>
    </source>
</reference>
<dbReference type="EMBL" id="PGCI01000025">
    <property type="protein sequence ID" value="PLW48250.1"/>
    <property type="molecule type" value="Genomic_DNA"/>
</dbReference>
<organism evidence="2 4">
    <name type="scientific">Puccinia coronata f. sp. avenae</name>
    <dbReference type="NCBI Taxonomy" id="200324"/>
    <lineage>
        <taxon>Eukaryota</taxon>
        <taxon>Fungi</taxon>
        <taxon>Dikarya</taxon>
        <taxon>Basidiomycota</taxon>
        <taxon>Pucciniomycotina</taxon>
        <taxon>Pucciniomycetes</taxon>
        <taxon>Pucciniales</taxon>
        <taxon>Pucciniaceae</taxon>
        <taxon>Puccinia</taxon>
    </lineage>
</organism>
<comment type="caution">
    <text evidence="2">The sequence shown here is derived from an EMBL/GenBank/DDBJ whole genome shotgun (WGS) entry which is preliminary data.</text>
</comment>
<sequence length="161" mass="17801">MLSTGVLLFYGGSAHIGQTSRKCCADAVKTKTSPTTGRIDCFSRVRTTLTKQMRSVHRTVSRIVKETTDWSVVYQDHPIPLSKVTQQDNWDPQATEFKPGGMKFRGTCGHTGVQVQYAYSRPGPGSHRENTSLGNTAQRVSRRCGESDAPRLRASPDIDRS</sequence>
<dbReference type="Proteomes" id="UP000235392">
    <property type="component" value="Unassembled WGS sequence"/>
</dbReference>
<proteinExistence type="predicted"/>
<gene>
    <name evidence="3" type="ORF">PCASD_03251</name>
    <name evidence="2" type="ORF">PCASD_18579</name>
</gene>
<evidence type="ECO:0000256" key="1">
    <source>
        <dbReference type="SAM" id="MobiDB-lite"/>
    </source>
</evidence>
<dbReference type="EMBL" id="PGCI01000728">
    <property type="protein sequence ID" value="PLW18684.1"/>
    <property type="molecule type" value="Genomic_DNA"/>
</dbReference>
<feature type="compositionally biased region" description="Basic and acidic residues" evidence="1">
    <location>
        <begin position="143"/>
        <end position="161"/>
    </location>
</feature>
<evidence type="ECO:0000313" key="2">
    <source>
        <dbReference type="EMBL" id="PLW18684.1"/>
    </source>
</evidence>
<dbReference type="AlphaFoldDB" id="A0A2N5SZM7"/>